<dbReference type="PANTHER" id="PTHR34204">
    <property type="entry name" value="RNA-BINDING ASCH DOMAIN PROTEIN"/>
    <property type="match status" value="1"/>
</dbReference>
<gene>
    <name evidence="2" type="primary">PLEST008803</name>
    <name evidence="2" type="ORF">PLESTB_000716200</name>
</gene>
<proteinExistence type="predicted"/>
<evidence type="ECO:0000256" key="1">
    <source>
        <dbReference type="SAM" id="MobiDB-lite"/>
    </source>
</evidence>
<feature type="compositionally biased region" description="Pro residues" evidence="1">
    <location>
        <begin position="522"/>
        <end position="535"/>
    </location>
</feature>
<evidence type="ECO:0000313" key="3">
    <source>
        <dbReference type="Proteomes" id="UP001165080"/>
    </source>
</evidence>
<feature type="region of interest" description="Disordered" evidence="1">
    <location>
        <begin position="287"/>
        <end position="314"/>
    </location>
</feature>
<dbReference type="AlphaFoldDB" id="A0A9W6F1V3"/>
<evidence type="ECO:0000313" key="2">
    <source>
        <dbReference type="EMBL" id="GLC53174.1"/>
    </source>
</evidence>
<feature type="compositionally biased region" description="Pro residues" evidence="1">
    <location>
        <begin position="297"/>
        <end position="313"/>
    </location>
</feature>
<dbReference type="PANTHER" id="PTHR34204:SF2">
    <property type="entry name" value="RNA-BINDING ASCH DOMAIN PROTEIN"/>
    <property type="match status" value="1"/>
</dbReference>
<accession>A0A9W6F1V3</accession>
<keyword evidence="3" id="KW-1185">Reference proteome</keyword>
<comment type="caution">
    <text evidence="2">The sequence shown here is derived from an EMBL/GenBank/DDBJ whole genome shotgun (WGS) entry which is preliminary data.</text>
</comment>
<reference evidence="2 3" key="1">
    <citation type="journal article" date="2023" name="Commun. Biol.">
        <title>Reorganization of the ancestral sex-determining regions during the evolution of trioecy in Pleodorina starrii.</title>
        <authorList>
            <person name="Takahashi K."/>
            <person name="Suzuki S."/>
            <person name="Kawai-Toyooka H."/>
            <person name="Yamamoto K."/>
            <person name="Hamaji T."/>
            <person name="Ootsuki R."/>
            <person name="Yamaguchi H."/>
            <person name="Kawachi M."/>
            <person name="Higashiyama T."/>
            <person name="Nozaki H."/>
        </authorList>
    </citation>
    <scope>NUCLEOTIDE SEQUENCE [LARGE SCALE GENOMIC DNA]</scope>
    <source>
        <strain evidence="2 3">NIES-4479</strain>
    </source>
</reference>
<feature type="region of interest" description="Disordered" evidence="1">
    <location>
        <begin position="513"/>
        <end position="546"/>
    </location>
</feature>
<organism evidence="2 3">
    <name type="scientific">Pleodorina starrii</name>
    <dbReference type="NCBI Taxonomy" id="330485"/>
    <lineage>
        <taxon>Eukaryota</taxon>
        <taxon>Viridiplantae</taxon>
        <taxon>Chlorophyta</taxon>
        <taxon>core chlorophytes</taxon>
        <taxon>Chlorophyceae</taxon>
        <taxon>CS clade</taxon>
        <taxon>Chlamydomonadales</taxon>
        <taxon>Volvocaceae</taxon>
        <taxon>Pleodorina</taxon>
    </lineage>
</organism>
<dbReference type="EMBL" id="BRXU01000007">
    <property type="protein sequence ID" value="GLC53174.1"/>
    <property type="molecule type" value="Genomic_DNA"/>
</dbReference>
<feature type="compositionally biased region" description="Low complexity" evidence="1">
    <location>
        <begin position="104"/>
        <end position="124"/>
    </location>
</feature>
<feature type="region of interest" description="Disordered" evidence="1">
    <location>
        <begin position="84"/>
        <end position="207"/>
    </location>
</feature>
<protein>
    <submittedName>
        <fullName evidence="2">Uncharacterized protein</fullName>
    </submittedName>
</protein>
<sequence>MPAAEVGIQASPEAEPEARLAVATQSAAIQIVSMMVELHRQTRPRSCESASNGTVHEAFGRIGISPCADDTVLHAVLDELLRPEVPQTPPHPQPQTDQQEHRPGAPTAAAVAVEAAPAQAALLPDPGPVTGEGPASGADPDWSWWWEQSFPPTAASGGANTPAAGSISPGKGGREEGQGAGTGEPGRACRPEEEEQEPPPPLLSVAPCGLRNPGYLPDGFLRRPYGLQLAWAAAIWRLTGRFPYPVVRQSRPPLMREGKMYDTALAEVEALLPLLVPEGENLAREGGRRAECAGGGGPPPTTEAAPPPPPPDAPFVVSVQPDSCAAACADGSDLSANPAVPRLASAAASAATSAPAAAGDVPQRCCAAPATAAAAAAVEALRRLLCSAPAVYLLLGFRLTSGSAARLVALPSLRECWEAFERRHAPLGNASVLTVGARALTKHTHRDLRGEWWPRMAGSEATKNQMARGSLRRLLAGALWLNVHQLPPFDAPKYVLEVRNAQGYGARWAVEDAPARDAKTQPPQPPQLPQPPLPEPDLGLTGPSVIGTGEALTAAAAAGAQGGLEGRDAERTGSADLAAALEAASSSAAVHLDAANPNDSAVATVTVEAGSTVSAASAAGSGAASTAGPAVVASCGVVQRPRVQFRGFLEPQMEGGHEAGWRH</sequence>
<dbReference type="Proteomes" id="UP001165080">
    <property type="component" value="Unassembled WGS sequence"/>
</dbReference>
<name>A0A9W6F1V3_9CHLO</name>